<accession>A0ACC2TPJ7</accession>
<organism evidence="1 2">
    <name type="scientific">Entomophthora muscae</name>
    <dbReference type="NCBI Taxonomy" id="34485"/>
    <lineage>
        <taxon>Eukaryota</taxon>
        <taxon>Fungi</taxon>
        <taxon>Fungi incertae sedis</taxon>
        <taxon>Zoopagomycota</taxon>
        <taxon>Entomophthoromycotina</taxon>
        <taxon>Entomophthoromycetes</taxon>
        <taxon>Entomophthorales</taxon>
        <taxon>Entomophthoraceae</taxon>
        <taxon>Entomophthora</taxon>
    </lineage>
</organism>
<evidence type="ECO:0000313" key="1">
    <source>
        <dbReference type="EMBL" id="KAJ9076659.1"/>
    </source>
</evidence>
<reference evidence="1" key="1">
    <citation type="submission" date="2022-04" db="EMBL/GenBank/DDBJ databases">
        <title>Genome of the entomopathogenic fungus Entomophthora muscae.</title>
        <authorList>
            <person name="Elya C."/>
            <person name="Lovett B.R."/>
            <person name="Lee E."/>
            <person name="Macias A.M."/>
            <person name="Hajek A.E."/>
            <person name="De Bivort B.L."/>
            <person name="Kasson M.T."/>
            <person name="De Fine Licht H.H."/>
            <person name="Stajich J.E."/>
        </authorList>
    </citation>
    <scope>NUCLEOTIDE SEQUENCE</scope>
    <source>
        <strain evidence="1">Berkeley</strain>
    </source>
</reference>
<keyword evidence="2" id="KW-1185">Reference proteome</keyword>
<name>A0ACC2TPJ7_9FUNG</name>
<evidence type="ECO:0000313" key="2">
    <source>
        <dbReference type="Proteomes" id="UP001165960"/>
    </source>
</evidence>
<gene>
    <name evidence="1" type="ORF">DSO57_1023987</name>
</gene>
<comment type="caution">
    <text evidence="1">The sequence shown here is derived from an EMBL/GenBank/DDBJ whole genome shotgun (WGS) entry which is preliminary data.</text>
</comment>
<protein>
    <submittedName>
        <fullName evidence="1">Uncharacterized protein</fullName>
    </submittedName>
</protein>
<proteinExistence type="predicted"/>
<sequence>MTPPLTLRPNRLQEPAAPGESTSTQIFGVLYITLMGLIDSMVPSSGPWAILERSLSYIVKLAPILWWALSSGLVGCLPASSLEPTTGWIPGSQLCENWGAC</sequence>
<dbReference type="Proteomes" id="UP001165960">
    <property type="component" value="Unassembled WGS sequence"/>
</dbReference>
<dbReference type="EMBL" id="QTSX02002257">
    <property type="protein sequence ID" value="KAJ9076659.1"/>
    <property type="molecule type" value="Genomic_DNA"/>
</dbReference>